<protein>
    <submittedName>
        <fullName evidence="1">Uncharacterized protein</fullName>
    </submittedName>
</protein>
<dbReference type="AlphaFoldDB" id="A0A100XY77"/>
<dbReference type="OrthoDB" id="90617at2157"/>
<name>A0A100XY77_9EURY</name>
<organism evidence="1 2">
    <name type="scientific">Thermococcus celericrescens</name>
    <dbReference type="NCBI Taxonomy" id="227598"/>
    <lineage>
        <taxon>Archaea</taxon>
        <taxon>Methanobacteriati</taxon>
        <taxon>Methanobacteriota</taxon>
        <taxon>Thermococci</taxon>
        <taxon>Thermococcales</taxon>
        <taxon>Thermococcaceae</taxon>
        <taxon>Thermococcus</taxon>
    </lineage>
</organism>
<dbReference type="EMBL" id="LLYW01000018">
    <property type="protein sequence ID" value="KUH33626.1"/>
    <property type="molecule type" value="Genomic_DNA"/>
</dbReference>
<sequence length="264" mass="31315">MGTTYYVVAVFDKPWGEVLEKLSREFKYTRELAYQRERREEHLKFIFDMRGFRLVAVGELHYELKTTEEDSFDWLEVETYSKENMTLLQIGVSTGRWLFVLSPELMKFLGKLMRVGAVLICGYTDDHDLRDAGFEENNQFLFYEWLVETVKRKKLEIVPSDVTIVKKELLDLEDGLYELIERPGREEEEYVLIKRLDSYKILVSVRESDLTDEEGYRELIEDKAWFGGDITTLIFKRIGKKIKNEFLIKRAEEYFKAQTGAEPY</sequence>
<evidence type="ECO:0000313" key="2">
    <source>
        <dbReference type="Proteomes" id="UP000053462"/>
    </source>
</evidence>
<dbReference type="Proteomes" id="UP000053462">
    <property type="component" value="Unassembled WGS sequence"/>
</dbReference>
<comment type="caution">
    <text evidence="1">The sequence shown here is derived from an EMBL/GenBank/DDBJ whole genome shotgun (WGS) entry which is preliminary data.</text>
</comment>
<reference evidence="1 2" key="1">
    <citation type="submission" date="2015-10" db="EMBL/GenBank/DDBJ databases">
        <title>Draft genome sequence of Thermococcus celericrescens strain DSM 17994.</title>
        <authorList>
            <person name="Hong S.-J."/>
            <person name="Park C.-E."/>
            <person name="Shin J.-H."/>
        </authorList>
    </citation>
    <scope>NUCLEOTIDE SEQUENCE [LARGE SCALE GENOMIC DNA]</scope>
    <source>
        <strain evidence="1 2">DSM 17994</strain>
    </source>
</reference>
<proteinExistence type="predicted"/>
<accession>A0A100XY77</accession>
<gene>
    <name evidence="1" type="ORF">APY94_05380</name>
</gene>
<keyword evidence="2" id="KW-1185">Reference proteome</keyword>
<evidence type="ECO:0000313" key="1">
    <source>
        <dbReference type="EMBL" id="KUH33626.1"/>
    </source>
</evidence>